<name>A0A814I8Z9_9BILA</name>
<dbReference type="Proteomes" id="UP000681722">
    <property type="component" value="Unassembled WGS sequence"/>
</dbReference>
<dbReference type="EMBL" id="CAJOBC010003586">
    <property type="protein sequence ID" value="CAF3791147.1"/>
    <property type="molecule type" value="Genomic_DNA"/>
</dbReference>
<reference evidence="1" key="1">
    <citation type="submission" date="2021-02" db="EMBL/GenBank/DDBJ databases">
        <authorList>
            <person name="Nowell W R."/>
        </authorList>
    </citation>
    <scope>NUCLEOTIDE SEQUENCE</scope>
</reference>
<comment type="caution">
    <text evidence="1">The sequence shown here is derived from an EMBL/GenBank/DDBJ whole genome shotgun (WGS) entry which is preliminary data.</text>
</comment>
<evidence type="ECO:0000313" key="1">
    <source>
        <dbReference type="EMBL" id="CAF1019705.1"/>
    </source>
</evidence>
<accession>A0A814I8Z9</accession>
<sequence length="189" mass="21383">MNLQCSVMTGCVQKISSGVCQANAFQQTGFVMDCSDAPDEEKLIGIAKFDGHNVEPGLNLIHMKQKCFEMYKDQPFSTICNISTEFPCMVDHSKDPLNFTINRPCIDLNRSGDVQNCHSLFTREDVLGTKCRDICSYLSQNTIIGDIDDRFKGKLIKSGNFHEQTKIGDPAQYDFMIDLEYFQQENLLV</sequence>
<gene>
    <name evidence="1" type="ORF">GPM918_LOCUS14711</name>
    <name evidence="2" type="ORF">SRO942_LOCUS14711</name>
</gene>
<evidence type="ECO:0000313" key="3">
    <source>
        <dbReference type="Proteomes" id="UP000663829"/>
    </source>
</evidence>
<evidence type="ECO:0000313" key="2">
    <source>
        <dbReference type="EMBL" id="CAF3791147.1"/>
    </source>
</evidence>
<keyword evidence="3" id="KW-1185">Reference proteome</keyword>
<organism evidence="1 3">
    <name type="scientific">Didymodactylos carnosus</name>
    <dbReference type="NCBI Taxonomy" id="1234261"/>
    <lineage>
        <taxon>Eukaryota</taxon>
        <taxon>Metazoa</taxon>
        <taxon>Spiralia</taxon>
        <taxon>Gnathifera</taxon>
        <taxon>Rotifera</taxon>
        <taxon>Eurotatoria</taxon>
        <taxon>Bdelloidea</taxon>
        <taxon>Philodinida</taxon>
        <taxon>Philodinidae</taxon>
        <taxon>Didymodactylos</taxon>
    </lineage>
</organism>
<dbReference type="OrthoDB" id="5950802at2759"/>
<proteinExistence type="predicted"/>
<dbReference type="EMBL" id="CAJNOQ010003586">
    <property type="protein sequence ID" value="CAF1019705.1"/>
    <property type="molecule type" value="Genomic_DNA"/>
</dbReference>
<dbReference type="Proteomes" id="UP000663829">
    <property type="component" value="Unassembled WGS sequence"/>
</dbReference>
<dbReference type="AlphaFoldDB" id="A0A814I8Z9"/>
<protein>
    <submittedName>
        <fullName evidence="1">Uncharacterized protein</fullName>
    </submittedName>
</protein>